<protein>
    <submittedName>
        <fullName evidence="2">Uncharacterized protein</fullName>
    </submittedName>
</protein>
<dbReference type="EMBL" id="QXFY01000104">
    <property type="protein sequence ID" value="KAE9356922.1"/>
    <property type="molecule type" value="Genomic_DNA"/>
</dbReference>
<evidence type="ECO:0000256" key="1">
    <source>
        <dbReference type="SAM" id="MobiDB-lite"/>
    </source>
</evidence>
<accession>A0A6G0SEA8</accession>
<reference evidence="2 3" key="1">
    <citation type="submission" date="2018-09" db="EMBL/GenBank/DDBJ databases">
        <title>Genomic investigation of the strawberry pathogen Phytophthora fragariae indicates pathogenicity is determined by transcriptional variation in three key races.</title>
        <authorList>
            <person name="Adams T.M."/>
            <person name="Armitage A.D."/>
            <person name="Sobczyk M.K."/>
            <person name="Bates H.J."/>
            <person name="Dunwell J.M."/>
            <person name="Nellist C.F."/>
            <person name="Harrison R.J."/>
        </authorList>
    </citation>
    <scope>NUCLEOTIDE SEQUENCE [LARGE SCALE GENOMIC DNA]</scope>
    <source>
        <strain evidence="2 3">NOV-77</strain>
    </source>
</reference>
<sequence>MGFRPCGDLANVALRLPSAPSQPTRFGCPQFSSSSGTTCPVDACGATKHAEPRRSRADLSRVFTCRGVLHILAISLSSVHTPKLRNLLGSSSETAALDSPPPMNVGTGTSKPRFTKW</sequence>
<gene>
    <name evidence="2" type="ORF">PF008_g3395</name>
</gene>
<evidence type="ECO:0000313" key="3">
    <source>
        <dbReference type="Proteomes" id="UP000486351"/>
    </source>
</evidence>
<dbReference type="AlphaFoldDB" id="A0A6G0SEA8"/>
<name>A0A6G0SEA8_9STRA</name>
<evidence type="ECO:0000313" key="2">
    <source>
        <dbReference type="EMBL" id="KAE9356922.1"/>
    </source>
</evidence>
<organism evidence="2 3">
    <name type="scientific">Phytophthora fragariae</name>
    <dbReference type="NCBI Taxonomy" id="53985"/>
    <lineage>
        <taxon>Eukaryota</taxon>
        <taxon>Sar</taxon>
        <taxon>Stramenopiles</taxon>
        <taxon>Oomycota</taxon>
        <taxon>Peronosporomycetes</taxon>
        <taxon>Peronosporales</taxon>
        <taxon>Peronosporaceae</taxon>
        <taxon>Phytophthora</taxon>
    </lineage>
</organism>
<comment type="caution">
    <text evidence="2">The sequence shown here is derived from an EMBL/GenBank/DDBJ whole genome shotgun (WGS) entry which is preliminary data.</text>
</comment>
<proteinExistence type="predicted"/>
<feature type="compositionally biased region" description="Polar residues" evidence="1">
    <location>
        <begin position="106"/>
        <end position="117"/>
    </location>
</feature>
<dbReference type="Proteomes" id="UP000486351">
    <property type="component" value="Unassembled WGS sequence"/>
</dbReference>
<feature type="region of interest" description="Disordered" evidence="1">
    <location>
        <begin position="92"/>
        <end position="117"/>
    </location>
</feature>